<keyword evidence="3" id="KW-0547">Nucleotide-binding</keyword>
<keyword evidence="8" id="KW-1185">Reference proteome</keyword>
<dbReference type="InterPro" id="IPR043129">
    <property type="entry name" value="ATPase_NBD"/>
</dbReference>
<evidence type="ECO:0000313" key="8">
    <source>
        <dbReference type="Proteomes" id="UP000728185"/>
    </source>
</evidence>
<proteinExistence type="inferred from homology"/>
<dbReference type="GO" id="GO:0006071">
    <property type="term" value="P:glycerol metabolic process"/>
    <property type="evidence" value="ECO:0007669"/>
    <property type="project" value="TreeGrafter"/>
</dbReference>
<keyword evidence="5" id="KW-0067">ATP-binding</keyword>
<dbReference type="PANTHER" id="PTHR10196">
    <property type="entry name" value="SUGAR KINASE"/>
    <property type="match status" value="1"/>
</dbReference>
<protein>
    <submittedName>
        <fullName evidence="7">Glycerol kinase</fullName>
    </submittedName>
</protein>
<dbReference type="Pfam" id="PF02782">
    <property type="entry name" value="FGGY_C"/>
    <property type="match status" value="1"/>
</dbReference>
<dbReference type="OrthoDB" id="6282879at2759"/>
<keyword evidence="4 7" id="KW-0418">Kinase</keyword>
<evidence type="ECO:0000256" key="4">
    <source>
        <dbReference type="ARBA" id="ARBA00022777"/>
    </source>
</evidence>
<dbReference type="Proteomes" id="UP000728185">
    <property type="component" value="Unassembled WGS sequence"/>
</dbReference>
<accession>A0A8E0VRR5</accession>
<gene>
    <name evidence="7" type="ORF">FBUS_10726</name>
</gene>
<feature type="domain" description="Carbohydrate kinase FGGY C-terminal" evidence="6">
    <location>
        <begin position="8"/>
        <end position="198"/>
    </location>
</feature>
<evidence type="ECO:0000313" key="7">
    <source>
        <dbReference type="EMBL" id="KAA0200495.1"/>
    </source>
</evidence>
<dbReference type="GO" id="GO:0005739">
    <property type="term" value="C:mitochondrion"/>
    <property type="evidence" value="ECO:0007669"/>
    <property type="project" value="TreeGrafter"/>
</dbReference>
<dbReference type="InterPro" id="IPR018485">
    <property type="entry name" value="FGGY_C"/>
</dbReference>
<evidence type="ECO:0000259" key="6">
    <source>
        <dbReference type="Pfam" id="PF02782"/>
    </source>
</evidence>
<dbReference type="GO" id="GO:0046167">
    <property type="term" value="P:glycerol-3-phosphate biosynthetic process"/>
    <property type="evidence" value="ECO:0007669"/>
    <property type="project" value="TreeGrafter"/>
</dbReference>
<keyword evidence="2" id="KW-0808">Transferase</keyword>
<dbReference type="Gene3D" id="3.30.420.40">
    <property type="match status" value="3"/>
</dbReference>
<dbReference type="EMBL" id="LUCM01000487">
    <property type="protein sequence ID" value="KAA0200495.1"/>
    <property type="molecule type" value="Genomic_DNA"/>
</dbReference>
<reference evidence="7" key="1">
    <citation type="submission" date="2019-05" db="EMBL/GenBank/DDBJ databases">
        <title>Annotation for the trematode Fasciolopsis buski.</title>
        <authorList>
            <person name="Choi Y.-J."/>
        </authorList>
    </citation>
    <scope>NUCLEOTIDE SEQUENCE</scope>
    <source>
        <strain evidence="7">HT</strain>
        <tissue evidence="7">Whole worm</tissue>
    </source>
</reference>
<comment type="caution">
    <text evidence="7">The sequence shown here is derived from an EMBL/GenBank/DDBJ whole genome shotgun (WGS) entry which is preliminary data.</text>
</comment>
<evidence type="ECO:0000256" key="2">
    <source>
        <dbReference type="ARBA" id="ARBA00022679"/>
    </source>
</evidence>
<evidence type="ECO:0000256" key="5">
    <source>
        <dbReference type="ARBA" id="ARBA00022840"/>
    </source>
</evidence>
<name>A0A8E0VRR5_9TREM</name>
<dbReference type="AlphaFoldDB" id="A0A8E0VRR5"/>
<dbReference type="GO" id="GO:0006641">
    <property type="term" value="P:triglyceride metabolic process"/>
    <property type="evidence" value="ECO:0007669"/>
    <property type="project" value="TreeGrafter"/>
</dbReference>
<dbReference type="GO" id="GO:0005524">
    <property type="term" value="F:ATP binding"/>
    <property type="evidence" value="ECO:0007669"/>
    <property type="project" value="UniProtKB-KW"/>
</dbReference>
<dbReference type="PANTHER" id="PTHR10196:SF69">
    <property type="entry name" value="GLYCEROL KINASE"/>
    <property type="match status" value="1"/>
</dbReference>
<evidence type="ECO:0000256" key="1">
    <source>
        <dbReference type="ARBA" id="ARBA00009156"/>
    </source>
</evidence>
<sequence length="498" mass="54867">MLWDIGTLPFFSKNGILTTVAFKMGPESKAHYALEGSVSFAGATINWLRNKLCLFSDYAELEKLARETYKTHQQNAQDPCYLVPAFTGLFCPWWQENARATLTGLTADVDRGAFIYAALRSSVYQTYDVLRVATLAEGTPVAGSFALTKPREIVVDGGMTNSLVLMQSLADILDMIVRRHNHSDMMTALGAAIAAALGAGIDPSGLLKLREFPPTEDQPAHYFSPTITSYQRQTMLKGWHAAVQRSLCWVTDSSPAETEDSLLSLLQNVNNLRRPSRVKNGNKAINSRILPKVISSAEVVGVIEDPACKMGPVKIAGILGDQQASLVGQTWTTTNGPADAKLTQIFANMIVRRHNHSDMMTALGAAIAAALGAGIDPSGLLKLREFPPTEDQPAHYFSPTITSYQRQTMLKGWHAAVQRSLCWVTDSSPAETEDSLLSLLQNVNNLRRPSRVKNGNKTVSDCLFFYQNKRLCFRATFCFPHLLCVCWSCEPISLFQQR</sequence>
<dbReference type="GO" id="GO:0004370">
    <property type="term" value="F:glycerol kinase activity"/>
    <property type="evidence" value="ECO:0007669"/>
    <property type="project" value="TreeGrafter"/>
</dbReference>
<organism evidence="7 8">
    <name type="scientific">Fasciolopsis buskii</name>
    <dbReference type="NCBI Taxonomy" id="27845"/>
    <lineage>
        <taxon>Eukaryota</taxon>
        <taxon>Metazoa</taxon>
        <taxon>Spiralia</taxon>
        <taxon>Lophotrochozoa</taxon>
        <taxon>Platyhelminthes</taxon>
        <taxon>Trematoda</taxon>
        <taxon>Digenea</taxon>
        <taxon>Plagiorchiida</taxon>
        <taxon>Echinostomata</taxon>
        <taxon>Echinostomatoidea</taxon>
        <taxon>Fasciolidae</taxon>
        <taxon>Fasciolopsis</taxon>
    </lineage>
</organism>
<evidence type="ECO:0000256" key="3">
    <source>
        <dbReference type="ARBA" id="ARBA00022741"/>
    </source>
</evidence>
<comment type="similarity">
    <text evidence="1">Belongs to the FGGY kinase family.</text>
</comment>
<dbReference type="SUPFAM" id="SSF53067">
    <property type="entry name" value="Actin-like ATPase domain"/>
    <property type="match status" value="2"/>
</dbReference>